<dbReference type="GO" id="GO:0005576">
    <property type="term" value="C:extracellular region"/>
    <property type="evidence" value="ECO:0007669"/>
    <property type="project" value="UniProtKB-SubCell"/>
</dbReference>
<evidence type="ECO:0000259" key="7">
    <source>
        <dbReference type="SMART" id="SM00306"/>
    </source>
</evidence>
<dbReference type="InterPro" id="IPR006141">
    <property type="entry name" value="Intein_N"/>
</dbReference>
<reference evidence="8 9" key="1">
    <citation type="submission" date="2019-06" db="EMBL/GenBank/DDBJ databases">
        <authorList>
            <person name="Livingstone P."/>
            <person name="Whitworth D."/>
        </authorList>
    </citation>
    <scope>NUCLEOTIDE SEQUENCE [LARGE SCALE GENOMIC DNA]</scope>
    <source>
        <strain evidence="8 9">AM401</strain>
    </source>
</reference>
<dbReference type="GO" id="GO:0005737">
    <property type="term" value="C:cytoplasm"/>
    <property type="evidence" value="ECO:0007669"/>
    <property type="project" value="InterPro"/>
</dbReference>
<dbReference type="Pfam" id="PF03534">
    <property type="entry name" value="SpvB"/>
    <property type="match status" value="1"/>
</dbReference>
<dbReference type="InterPro" id="IPR003587">
    <property type="entry name" value="Hint_dom_N"/>
</dbReference>
<dbReference type="PANTHER" id="PTHR32305">
    <property type="match status" value="1"/>
</dbReference>
<dbReference type="InterPro" id="IPR013517">
    <property type="entry name" value="FG-GAP"/>
</dbReference>
<name>A0A540X2Y2_9BACT</name>
<feature type="domain" description="Hint" evidence="7">
    <location>
        <begin position="2146"/>
        <end position="2245"/>
    </location>
</feature>
<dbReference type="OrthoDB" id="5475831at2"/>
<dbReference type="NCBIfam" id="TIGR03696">
    <property type="entry name" value="Rhs_assc_core"/>
    <property type="match status" value="1"/>
</dbReference>
<gene>
    <name evidence="8" type="ORF">FJV41_12800</name>
</gene>
<protein>
    <recommendedName>
        <fullName evidence="7">Hint domain-containing protein</fullName>
    </recommendedName>
</protein>
<evidence type="ECO:0000313" key="8">
    <source>
        <dbReference type="EMBL" id="TQF15586.1"/>
    </source>
</evidence>
<dbReference type="Pfam" id="PF07591">
    <property type="entry name" value="PT-HINT"/>
    <property type="match status" value="1"/>
</dbReference>
<sequence>MRRTSDVVSRDLQDIDMTSEPLQKKDGRAKRALSLCMLGLYGASLLGSCGPVPGSGEGLTEAEVSENRLSGDERLLPPVGTVVDTNALAGLAAGATEGAFSVTPDGAATYRLPLWVPPGRAGMQPELALSYHSRSGMGLAGMGFTLTGTLSRITRCRKTLAQDSAVAQVRFDATDALCLDGARLIHLNPETTQYGAHGSVYRTEVDTFARVMLSTSTQNGPPDSFEVRQKDGRIFTYGAVLAGMRVLPTQALPTGVSTANVQAVRYAWALSEVKDRQGNYLRLGYDLLGDQETGYEQRLKNIEYTGSYTDATVAARLRRVEFHYEPGDLDESYVAGLKMRSASRLDHIDMFAPDVPVSQWESGPSTLWRRYALEYRNDSVSGRSLLKSVQECDGRNACKEKTTFDWELGSEQFLTLNTGIADVAANSDVPDTSSTLHYKARDFWNLHVADVNGDGKDDLLYRFMRFSSTAGYSPAEWRLRLSNGSGFGGYTTVSLPASQVGDSQDDLSAVDMDMDGKTDIVALNRTDCDNNISGHFQVYRYNGSNFTPAVLDGHETYAVCGTSTATVKPPGLQVADLSGDGLPDLLRSWRPSNAGTSVPTEWAWRLNQLGTTGTLGFPGYTAIGARSGVDHSGFVADVDGDGAAEVLLRKPNTLPTTQSRSPDGFAGYYTAVGINPDGSRRETETTLTALPWDYEFSGPFHYRDMWMVDVTGDGLPDALTLHKERQPHDGVPRELRLAINNGSGFLPPQTLSIPAGAMPGPSQGGPVGRFIDSGVRLLDYNMDGRQDLLLADNYNDRGTIRTNLTVLLSTGTGFTSKVLTGLPVGLSTGLGFTSPLGSTTELEGAGWGQKLTRVGDINGDGLQDIIQVVGNVFTSQLVVHLRQGLKPDLLRRVTDGNGKWASFEHRALGNSPGHFTAGGCTYPQYCGVRGMWAVNAYMTDNGLDGPDAFFHWSILAYEGARTDLRGRGWLGFSRRTVTDQITSKVTTTVYDNTTRTGSLYLHAFLPKQEEVATPLTGRTHTVTSTFTREPRIAPEGRTRFLCPSVTTLSEKDGIFGTVSWKLQSQDCDGYGNATRLFTVVRTDENAVEGTWTERVLEVENHPSTWVLGLTRRETDTSYTPASTRHPGGQQATRATTYQYCPGASCPESNALWRVTQEPEGTADTKLFTTYSRDLTGQVTSIETSDTQGVLPRLEQISYEGLEKIFPTVIINAAGHRTDVAHHPGLGVVALTEDPNGVRVRNAYDGFGRLRMETAPYREGGASGGATVWMEYHREAPGTRITVQRDGSPSLTHRLDRWDREIYTLVQAADGSWSRATMAYDFFGRTLRITQPRYDREAEKATTFTYDNLGRKLKQTNPDGTFREWVHEWRTTTVYDEKRNKTYVNRNPLGQVVHVSELREPSAPWLVTEYLHGPFGVLDSTKDPSGAVTVMEYDVRGRRTKLLEPKLGALITLYDAYSDVREETDAAGVLTRYAHDTLGREVFIRNPDGQTHLFWDTAPQGKGVLAKAENDRNTVATADDVVTTYSYDTLGRFTQESLSLNGATYPVDQSYDGYGRLDKTWYPTGPGGTRLGVQQTYTATGYPEAVRDAATSAEYWRVKDRDAAGRLLVEARGGNVLTSWNRYDGQGRLRFIESRKAAGQLVQSLAYSYNADDSLRSRHDNLNQVTESFQYDGVDRLTRWTVQAGCDNTVTNYGYDDLGNLNARRVVRNGTQTEQLYFQYGALTASRHAITGVSTDPAFGTLAETFSYDTGGNQTQANEPATGRFRNITYTAFNLPSTLVTQQGTLTFTYDALQRRTLKQHSNGDSTLYVAGGLYEKRKKAGVESHVFQVMASGKAVAQVTLAASGGATPVTTYLLHDHLGSVETVTNDAGNVLEQRKYQPFGAQGRADDPTLAPASTASDVRLGFTSHEWDDEAGLVNMKGRLYDPRVGRFLTPDPVVKAPYSSQAFNRYSYGFNNPLRYVDLSGFTPTESSSVVGTWHTADGELMEICGSANPGDCGAPSVGTGTGDGVGQGDSTPSAVAGGADQNGSMETGYVESSCKYCVGDGRGLFAMNDQQMDSLQGWLRETKWSYVPFVGLGTTSLNLMLSLMRGDNDELASDVTQVVISLASAKVVGFAFKTAAPIVTSATRSLINRAGLALAPRFPLGGCFVAGTPVLTAEGLRPIEEVLAGDWVWAWNEKTKEPGWHRVTRTFIKPERVVLRVVLEAPDGTREELGVTAEHPFGVAGQGWTEAQDLRAGDEVESATGQLLRVLSVATSAEQQVVFNFEVEFAHTYFVGEFSSWVHNNSVSGLAVKEAVSFTYGELRKAGLHLTDRMSGNQFVKLVKDIQKDGIKDKLINFVKIANENYVVLGNNRLQAARKLGLADELIFKEVQLPFRGFKTEDDVIEAAADFLSGG</sequence>
<dbReference type="Pfam" id="PF25023">
    <property type="entry name" value="TEN_YD-shell"/>
    <property type="match status" value="1"/>
</dbReference>
<dbReference type="InterPro" id="IPR022385">
    <property type="entry name" value="Rhs_assc_core"/>
</dbReference>
<dbReference type="EMBL" id="VIFM01000040">
    <property type="protein sequence ID" value="TQF15586.1"/>
    <property type="molecule type" value="Genomic_DNA"/>
</dbReference>
<dbReference type="Gene3D" id="2.170.16.10">
    <property type="entry name" value="Hedgehog/Intein (Hint) domain"/>
    <property type="match status" value="1"/>
</dbReference>
<dbReference type="PANTHER" id="PTHR32305:SF15">
    <property type="entry name" value="PROTEIN RHSA-RELATED"/>
    <property type="match status" value="1"/>
</dbReference>
<evidence type="ECO:0000313" key="9">
    <source>
        <dbReference type="Proteomes" id="UP000315369"/>
    </source>
</evidence>
<dbReference type="CDD" id="cd00081">
    <property type="entry name" value="Hint"/>
    <property type="match status" value="1"/>
</dbReference>
<dbReference type="Gene3D" id="2.180.10.10">
    <property type="entry name" value="RHS repeat-associated core"/>
    <property type="match status" value="1"/>
</dbReference>
<keyword evidence="4" id="KW-0677">Repeat</keyword>
<dbReference type="SUPFAM" id="SSF51294">
    <property type="entry name" value="Hedgehog/intein (Hint) domain"/>
    <property type="match status" value="1"/>
</dbReference>
<evidence type="ECO:0000256" key="3">
    <source>
        <dbReference type="ARBA" id="ARBA00022729"/>
    </source>
</evidence>
<dbReference type="Proteomes" id="UP000315369">
    <property type="component" value="Unassembled WGS sequence"/>
</dbReference>
<organism evidence="8 9">
    <name type="scientific">Myxococcus llanfairpwllgwyngyllgogerychwyrndrobwllllantysiliogogogochensis</name>
    <dbReference type="NCBI Taxonomy" id="2590453"/>
    <lineage>
        <taxon>Bacteria</taxon>
        <taxon>Pseudomonadati</taxon>
        <taxon>Myxococcota</taxon>
        <taxon>Myxococcia</taxon>
        <taxon>Myxococcales</taxon>
        <taxon>Cystobacterineae</taxon>
        <taxon>Myxococcaceae</taxon>
        <taxon>Myxococcus</taxon>
    </lineage>
</organism>
<evidence type="ECO:0000256" key="2">
    <source>
        <dbReference type="ARBA" id="ARBA00022525"/>
    </source>
</evidence>
<keyword evidence="5" id="KW-0843">Virulence</keyword>
<dbReference type="Pfam" id="PF13517">
    <property type="entry name" value="FG-GAP_3"/>
    <property type="match status" value="1"/>
</dbReference>
<dbReference type="InterPro" id="IPR050708">
    <property type="entry name" value="T6SS_VgrG/RHS"/>
</dbReference>
<comment type="caution">
    <text evidence="8">The sequence shown here is derived from an EMBL/GenBank/DDBJ whole genome shotgun (WGS) entry which is preliminary data.</text>
</comment>
<dbReference type="GO" id="GO:0016539">
    <property type="term" value="P:intein-mediated protein splicing"/>
    <property type="evidence" value="ECO:0007669"/>
    <property type="project" value="InterPro"/>
</dbReference>
<accession>A0A540X2Y2</accession>
<dbReference type="SMART" id="SM00306">
    <property type="entry name" value="HintN"/>
    <property type="match status" value="1"/>
</dbReference>
<proteinExistence type="predicted"/>
<dbReference type="InterPro" id="IPR036844">
    <property type="entry name" value="Hint_dom_sf"/>
</dbReference>
<comment type="subcellular location">
    <subcellularLocation>
        <location evidence="1">Secreted</location>
    </subcellularLocation>
</comment>
<dbReference type="PROSITE" id="PS50817">
    <property type="entry name" value="INTEIN_N_TER"/>
    <property type="match status" value="1"/>
</dbReference>
<evidence type="ECO:0000256" key="1">
    <source>
        <dbReference type="ARBA" id="ARBA00004613"/>
    </source>
</evidence>
<dbReference type="InterPro" id="IPR028994">
    <property type="entry name" value="Integrin_alpha_N"/>
</dbReference>
<dbReference type="InterPro" id="IPR056823">
    <property type="entry name" value="TEN-like_YD-shell"/>
</dbReference>
<dbReference type="InterPro" id="IPR003284">
    <property type="entry name" value="Sal_SpvB"/>
</dbReference>
<keyword evidence="2" id="KW-0964">Secreted</keyword>
<dbReference type="SUPFAM" id="SSF69318">
    <property type="entry name" value="Integrin alpha N-terminal domain"/>
    <property type="match status" value="2"/>
</dbReference>
<keyword evidence="9" id="KW-1185">Reference proteome</keyword>
<evidence type="ECO:0000256" key="6">
    <source>
        <dbReference type="SAM" id="MobiDB-lite"/>
    </source>
</evidence>
<dbReference type="Gene3D" id="2.130.10.130">
    <property type="entry name" value="Integrin alpha, N-terminal"/>
    <property type="match status" value="2"/>
</dbReference>
<feature type="region of interest" description="Disordered" evidence="6">
    <location>
        <begin position="2000"/>
        <end position="2027"/>
    </location>
</feature>
<evidence type="ECO:0000256" key="4">
    <source>
        <dbReference type="ARBA" id="ARBA00022737"/>
    </source>
</evidence>
<evidence type="ECO:0000256" key="5">
    <source>
        <dbReference type="ARBA" id="ARBA00023026"/>
    </source>
</evidence>
<keyword evidence="3" id="KW-0732">Signal</keyword>